<feature type="transmembrane region" description="Helical" evidence="2">
    <location>
        <begin position="30"/>
        <end position="51"/>
    </location>
</feature>
<feature type="transmembrane region" description="Helical" evidence="2">
    <location>
        <begin position="63"/>
        <end position="86"/>
    </location>
</feature>
<dbReference type="AlphaFoldDB" id="A0A1Q9D2U1"/>
<keyword evidence="2" id="KW-0472">Membrane</keyword>
<keyword evidence="4" id="KW-1185">Reference proteome</keyword>
<comment type="caution">
    <text evidence="3">The sequence shown here is derived from an EMBL/GenBank/DDBJ whole genome shotgun (WGS) entry which is preliminary data.</text>
</comment>
<organism evidence="3 4">
    <name type="scientific">Symbiodinium microadriaticum</name>
    <name type="common">Dinoflagellate</name>
    <name type="synonym">Zooxanthella microadriatica</name>
    <dbReference type="NCBI Taxonomy" id="2951"/>
    <lineage>
        <taxon>Eukaryota</taxon>
        <taxon>Sar</taxon>
        <taxon>Alveolata</taxon>
        <taxon>Dinophyceae</taxon>
        <taxon>Suessiales</taxon>
        <taxon>Symbiodiniaceae</taxon>
        <taxon>Symbiodinium</taxon>
    </lineage>
</organism>
<evidence type="ECO:0000313" key="4">
    <source>
        <dbReference type="Proteomes" id="UP000186817"/>
    </source>
</evidence>
<dbReference type="OrthoDB" id="427128at2759"/>
<feature type="transmembrane region" description="Helical" evidence="2">
    <location>
        <begin position="123"/>
        <end position="143"/>
    </location>
</feature>
<protein>
    <submittedName>
        <fullName evidence="3">Uncharacterized protein</fullName>
    </submittedName>
</protein>
<evidence type="ECO:0000256" key="2">
    <source>
        <dbReference type="SAM" id="Phobius"/>
    </source>
</evidence>
<feature type="transmembrane region" description="Helical" evidence="2">
    <location>
        <begin position="205"/>
        <end position="223"/>
    </location>
</feature>
<keyword evidence="2" id="KW-1133">Transmembrane helix</keyword>
<name>A0A1Q9D2U1_SYMMI</name>
<reference evidence="3 4" key="1">
    <citation type="submission" date="2016-02" db="EMBL/GenBank/DDBJ databases">
        <title>Genome analysis of coral dinoflagellate symbionts highlights evolutionary adaptations to a symbiotic lifestyle.</title>
        <authorList>
            <person name="Aranda M."/>
            <person name="Li Y."/>
            <person name="Liew Y.J."/>
            <person name="Baumgarten S."/>
            <person name="Simakov O."/>
            <person name="Wilson M."/>
            <person name="Piel J."/>
            <person name="Ashoor H."/>
            <person name="Bougouffa S."/>
            <person name="Bajic V.B."/>
            <person name="Ryu T."/>
            <person name="Ravasi T."/>
            <person name="Bayer T."/>
            <person name="Micklem G."/>
            <person name="Kim H."/>
            <person name="Bhak J."/>
            <person name="Lajeunesse T.C."/>
            <person name="Voolstra C.R."/>
        </authorList>
    </citation>
    <scope>NUCLEOTIDE SEQUENCE [LARGE SCALE GENOMIC DNA]</scope>
    <source>
        <strain evidence="3 4">CCMP2467</strain>
    </source>
</reference>
<feature type="transmembrane region" description="Helical" evidence="2">
    <location>
        <begin position="155"/>
        <end position="173"/>
    </location>
</feature>
<sequence>MASEVSLGSPQKISTGKQGRVELQPPSHTWISWCILLAYLAVFVEGVALLANDHYGPEILPRVSAAQFHLCSIYVLEVAIALGPGWCAMSPGWTSGELIAHHVPYTFTVMLCFALNQQHKWTLPLVVVLLTPLNEGLFIANSLGAPGWVAKVRRAYGFSVIVLLIATEIRTWIKVMEQHWADSALLMLCLDQLVFPAIYYHFKLLASQVVISLAPSLFLFAMYPCETAMTSLLICDVQRQSTVLAVYALLLAALHVHQKVAEDAFLLRGQQRSSIWA</sequence>
<feature type="compositionally biased region" description="Polar residues" evidence="1">
    <location>
        <begin position="1"/>
        <end position="17"/>
    </location>
</feature>
<evidence type="ECO:0000313" key="3">
    <source>
        <dbReference type="EMBL" id="OLP89499.1"/>
    </source>
</evidence>
<evidence type="ECO:0000256" key="1">
    <source>
        <dbReference type="SAM" id="MobiDB-lite"/>
    </source>
</evidence>
<accession>A0A1Q9D2U1</accession>
<proteinExistence type="predicted"/>
<keyword evidence="2" id="KW-0812">Transmembrane</keyword>
<gene>
    <name evidence="3" type="ORF">AK812_SmicGene29047</name>
</gene>
<feature type="region of interest" description="Disordered" evidence="1">
    <location>
        <begin position="1"/>
        <end position="22"/>
    </location>
</feature>
<dbReference type="EMBL" id="LSRX01000757">
    <property type="protein sequence ID" value="OLP89499.1"/>
    <property type="molecule type" value="Genomic_DNA"/>
</dbReference>
<dbReference type="Proteomes" id="UP000186817">
    <property type="component" value="Unassembled WGS sequence"/>
</dbReference>